<keyword evidence="3" id="KW-1185">Reference proteome</keyword>
<sequence>MVGWARYAPPAVSPRGLPWHTGNGGTMFRRQFPAVALLGLACLAQAHAQTAQSYPAKPIRFIVPYAPGGSTSHVARLVAAKLAESWGQPVVVDNKPGGNTVIGSDTLAKSPPDGYTISLAASTHATVPHLIANLPYDPVRDFTPVAAMVTTQLVLVLNPAVPANNVLEFIALAKAKPDTLNFAAVGTGSSTHLAAEVFKSVTGVRMQHVPYKGTAPALTDLIGGQIQLNFDTPVTSIPHVQAGRLKALAITGKARLAALPDVPTFAEAGLPEYDFQLWFGVLAPAGTPKDIVDKISAAIGKVLTLPDVRQQLANQGLDVAYRTPDQFKSLIRADLERFGKVIKAAGIKAE</sequence>
<gene>
    <name evidence="2" type="ORF">FN976_09910</name>
</gene>
<dbReference type="InterPro" id="IPR005064">
    <property type="entry name" value="BUG"/>
</dbReference>
<evidence type="ECO:0000313" key="2">
    <source>
        <dbReference type="EMBL" id="TWO71243.1"/>
    </source>
</evidence>
<dbReference type="AlphaFoldDB" id="A0A562ZRS5"/>
<accession>A0A562ZRS5</accession>
<dbReference type="PIRSF" id="PIRSF017082">
    <property type="entry name" value="YflP"/>
    <property type="match status" value="1"/>
</dbReference>
<evidence type="ECO:0000313" key="3">
    <source>
        <dbReference type="Proteomes" id="UP000318199"/>
    </source>
</evidence>
<comment type="caution">
    <text evidence="2">The sequence shown here is derived from an EMBL/GenBank/DDBJ whole genome shotgun (WGS) entry which is preliminary data.</text>
</comment>
<dbReference type="Proteomes" id="UP000318199">
    <property type="component" value="Unassembled WGS sequence"/>
</dbReference>
<dbReference type="PANTHER" id="PTHR42928">
    <property type="entry name" value="TRICARBOXYLATE-BINDING PROTEIN"/>
    <property type="match status" value="1"/>
</dbReference>
<dbReference type="InterPro" id="IPR042100">
    <property type="entry name" value="Bug_dom1"/>
</dbReference>
<dbReference type="EMBL" id="VOBQ01000008">
    <property type="protein sequence ID" value="TWO71243.1"/>
    <property type="molecule type" value="Genomic_DNA"/>
</dbReference>
<comment type="similarity">
    <text evidence="1">Belongs to the UPF0065 (bug) family.</text>
</comment>
<dbReference type="Pfam" id="PF03401">
    <property type="entry name" value="TctC"/>
    <property type="match status" value="1"/>
</dbReference>
<organism evidence="2 3">
    <name type="scientific">Caenimonas sedimenti</name>
    <dbReference type="NCBI Taxonomy" id="2596921"/>
    <lineage>
        <taxon>Bacteria</taxon>
        <taxon>Pseudomonadati</taxon>
        <taxon>Pseudomonadota</taxon>
        <taxon>Betaproteobacteria</taxon>
        <taxon>Burkholderiales</taxon>
        <taxon>Comamonadaceae</taxon>
        <taxon>Caenimonas</taxon>
    </lineage>
</organism>
<name>A0A562ZRS5_9BURK</name>
<dbReference type="RefSeq" id="WP_145892860.1">
    <property type="nucleotide sequence ID" value="NZ_VOBQ01000008.1"/>
</dbReference>
<dbReference type="Gene3D" id="3.40.190.150">
    <property type="entry name" value="Bordetella uptake gene, domain 1"/>
    <property type="match status" value="1"/>
</dbReference>
<proteinExistence type="inferred from homology"/>
<dbReference type="PANTHER" id="PTHR42928:SF5">
    <property type="entry name" value="BLR1237 PROTEIN"/>
    <property type="match status" value="1"/>
</dbReference>
<evidence type="ECO:0000256" key="1">
    <source>
        <dbReference type="ARBA" id="ARBA00006987"/>
    </source>
</evidence>
<dbReference type="SUPFAM" id="SSF53850">
    <property type="entry name" value="Periplasmic binding protein-like II"/>
    <property type="match status" value="1"/>
</dbReference>
<dbReference type="OrthoDB" id="8678477at2"/>
<reference evidence="2 3" key="1">
    <citation type="submission" date="2019-07" db="EMBL/GenBank/DDBJ databases">
        <title>Caenimonas sedimenti sp. nov., isolated from activated sludge.</title>
        <authorList>
            <person name="Xu J."/>
        </authorList>
    </citation>
    <scope>NUCLEOTIDE SEQUENCE [LARGE SCALE GENOMIC DNA]</scope>
    <source>
        <strain evidence="2 3">HX-9-20</strain>
    </source>
</reference>
<dbReference type="Gene3D" id="3.40.190.10">
    <property type="entry name" value="Periplasmic binding protein-like II"/>
    <property type="match status" value="1"/>
</dbReference>
<protein>
    <submittedName>
        <fullName evidence="2">Tripartite tricarboxylate transporter substrate binding protein</fullName>
    </submittedName>
</protein>
<dbReference type="CDD" id="cd13578">
    <property type="entry name" value="PBP2_Bug27"/>
    <property type="match status" value="1"/>
</dbReference>